<feature type="compositionally biased region" description="Polar residues" evidence="11">
    <location>
        <begin position="1069"/>
        <end position="1078"/>
    </location>
</feature>
<feature type="region of interest" description="Disordered" evidence="11">
    <location>
        <begin position="738"/>
        <end position="802"/>
    </location>
</feature>
<dbReference type="Proteomes" id="UP000190831">
    <property type="component" value="Chromosome D"/>
</dbReference>
<sequence>MNDLFDDVQEVDIPPDLQLKLGISNIDATGKQQGKQTLEVGCASSSASSSDSLNMLLERQRQRQLNHPLHQNLISAPTRLFQPKVKETNKIFLEYDPISKRKVLNTYEIIKELGHGQHGKVKLAKDLVTQQLVAIKIVDRHGKKSSRFQFKKNNSEDDKIKREIAIMKKCHHEHVVKLIEVLDDSASRKIYLVLEYCSKGEVKWCPGDQLETEARGPPLLTFQRAREILRGVVSGLEYLHYQGIIHRDIKPANLLISGDGVVKISDFGVSFAASNTLDSNDSIDELELAKTAGTPAFFAPEICLGHDAMEKFNLDKDKTAKGPLISFMIDIWALGVTLHCLLFGMLPFISEFELELFNKIINNPLKFAKFTEMDHNGISKISCEEEYEQAKDLLEKLLIKNPFERITLAEIKRHPFVCWDFDRMNDKDDQALASKYAEKAKFERNQGQDYQQISISTHELENAVCGIGNKLKKSVVNSIAADKNRNGTSLYPNSSLTRDEKYSDNLDNSYIDKNSVVHRFNDFKLEDIQNGADSNSNLILSEGPIIDSKFNATSPPEKTRELSAKEIFQQELEKFDKKRDPNSIVSLPVNSSFASLDSFYIDNYARSQPNTEGRPLSGSPTEYNYSPTIFARPPPALSGSKSIYDKKPAQMNGSGNSRKSAVSMRMTSPSQLNFDKLAITSNINDRVPRGPHSPVFTTNRSRSGSNDFPAAAARTRFKMTSQFPNPKQHNEQVHNFHGSEATSLNTRPDSKNQARKITEAQTKRGNFFSNYNGSDEEDSQSTATSETSISGTSGSSDMSYSDAYCSESESLPFEFRVDSGSGSMVSVRDVANLEVRPYFARQSSAGGKDESDDNGDGEEELVLDVGNSGHNRRQGSISSASSSQRSRRGVQFNRNMFGTPSSSRARNITSELMPYPEASVESTATLTAYNYKQAPDSSASFNTLSQDVDDFILDVDPEYGVDVPYDVMNKIPELNGQSSSVSLDVNPGQSFLAVNGSPFKLTSSQSRNSPFYRNTPVMPTQQTNVNQVVNKRLGRDNPRITSKDLLQSVLTSAGSSRRSSVAPIKKSNKSQNGNTDSYVNHYAGKKDTKYESTTEPRRAITRNRDLKGRYRSKSVSVGLLNDNRHTDKSIS</sequence>
<feature type="region of interest" description="Disordered" evidence="11">
    <location>
        <begin position="683"/>
        <end position="708"/>
    </location>
</feature>
<feature type="compositionally biased region" description="Polar residues" evidence="11">
    <location>
        <begin position="1000"/>
        <end position="1023"/>
    </location>
</feature>
<name>A0A1G4MBA4_LACFM</name>
<evidence type="ECO:0000256" key="7">
    <source>
        <dbReference type="ARBA" id="ARBA00022840"/>
    </source>
</evidence>
<dbReference type="PANTHER" id="PTHR43895:SF152">
    <property type="entry name" value="SERINE_THREONINE-PROTEIN KINASE TOS3"/>
    <property type="match status" value="1"/>
</dbReference>
<dbReference type="STRING" id="4955.A0A1G4MBA4"/>
<dbReference type="GO" id="GO:0004674">
    <property type="term" value="F:protein serine/threonine kinase activity"/>
    <property type="evidence" value="ECO:0007669"/>
    <property type="project" value="UniProtKB-KW"/>
</dbReference>
<keyword evidence="7 10" id="KW-0067">ATP-binding</keyword>
<feature type="compositionally biased region" description="Basic and acidic residues" evidence="11">
    <location>
        <begin position="748"/>
        <end position="762"/>
    </location>
</feature>
<keyword evidence="14" id="KW-1185">Reference proteome</keyword>
<feature type="region of interest" description="Disordered" evidence="11">
    <location>
        <begin position="1051"/>
        <end position="1107"/>
    </location>
</feature>
<evidence type="ECO:0000256" key="5">
    <source>
        <dbReference type="ARBA" id="ARBA00022741"/>
    </source>
</evidence>
<dbReference type="OMA" id="CISFMID"/>
<protein>
    <recommendedName>
        <fullName evidence="1">non-specific serine/threonine protein kinase</fullName>
        <ecNumber evidence="1">2.7.11.1</ecNumber>
    </recommendedName>
</protein>
<keyword evidence="4" id="KW-0808">Transferase</keyword>
<dbReference type="GO" id="GO:0005524">
    <property type="term" value="F:ATP binding"/>
    <property type="evidence" value="ECO:0007669"/>
    <property type="project" value="UniProtKB-UniRule"/>
</dbReference>
<dbReference type="PROSITE" id="PS00108">
    <property type="entry name" value="PROTEIN_KINASE_ST"/>
    <property type="match status" value="1"/>
</dbReference>
<dbReference type="PROSITE" id="PS00107">
    <property type="entry name" value="PROTEIN_KINASE_ATP"/>
    <property type="match status" value="1"/>
</dbReference>
<evidence type="ECO:0000313" key="14">
    <source>
        <dbReference type="Proteomes" id="UP000190831"/>
    </source>
</evidence>
<dbReference type="SUPFAM" id="SSF56112">
    <property type="entry name" value="Protein kinase-like (PK-like)"/>
    <property type="match status" value="1"/>
</dbReference>
<dbReference type="Gene3D" id="3.30.200.20">
    <property type="entry name" value="Phosphorylase Kinase, domain 1"/>
    <property type="match status" value="1"/>
</dbReference>
<feature type="compositionally biased region" description="Polar residues" evidence="11">
    <location>
        <begin position="763"/>
        <end position="773"/>
    </location>
</feature>
<feature type="compositionally biased region" description="Acidic residues" evidence="11">
    <location>
        <begin position="850"/>
        <end position="862"/>
    </location>
</feature>
<reference evidence="13 14" key="1">
    <citation type="submission" date="2016-03" db="EMBL/GenBank/DDBJ databases">
        <authorList>
            <person name="Devillers H."/>
        </authorList>
    </citation>
    <scope>NUCLEOTIDE SEQUENCE [LARGE SCALE GENOMIC DNA]</scope>
    <source>
        <strain evidence="13">CBS 6772</strain>
    </source>
</reference>
<dbReference type="SMART" id="SM00220">
    <property type="entry name" value="S_TKc"/>
    <property type="match status" value="1"/>
</dbReference>
<comment type="catalytic activity">
    <reaction evidence="8">
        <text>L-threonyl-[protein] + ATP = O-phospho-L-threonyl-[protein] + ADP + H(+)</text>
        <dbReference type="Rhea" id="RHEA:46608"/>
        <dbReference type="Rhea" id="RHEA-COMP:11060"/>
        <dbReference type="Rhea" id="RHEA-COMP:11605"/>
        <dbReference type="ChEBI" id="CHEBI:15378"/>
        <dbReference type="ChEBI" id="CHEBI:30013"/>
        <dbReference type="ChEBI" id="CHEBI:30616"/>
        <dbReference type="ChEBI" id="CHEBI:61977"/>
        <dbReference type="ChEBI" id="CHEBI:456216"/>
        <dbReference type="EC" id="2.7.11.1"/>
    </reaction>
</comment>
<dbReference type="Gene3D" id="1.10.510.10">
    <property type="entry name" value="Transferase(Phosphotransferase) domain 1"/>
    <property type="match status" value="1"/>
</dbReference>
<keyword evidence="5 10" id="KW-0547">Nucleotide-binding</keyword>
<dbReference type="GO" id="GO:1900180">
    <property type="term" value="P:regulation of protein localization to nucleus"/>
    <property type="evidence" value="ECO:0007669"/>
    <property type="project" value="UniProtKB-ARBA"/>
</dbReference>
<feature type="compositionally biased region" description="Low complexity" evidence="11">
    <location>
        <begin position="874"/>
        <end position="884"/>
    </location>
</feature>
<evidence type="ECO:0000256" key="4">
    <source>
        <dbReference type="ARBA" id="ARBA00022679"/>
    </source>
</evidence>
<dbReference type="EC" id="2.7.11.1" evidence="1"/>
<feature type="compositionally biased region" description="Polar residues" evidence="11">
    <location>
        <begin position="892"/>
        <end position="904"/>
    </location>
</feature>
<dbReference type="GO" id="GO:0005737">
    <property type="term" value="C:cytoplasm"/>
    <property type="evidence" value="ECO:0007669"/>
    <property type="project" value="UniProtKB-ARBA"/>
</dbReference>
<dbReference type="GO" id="GO:0007165">
    <property type="term" value="P:signal transduction"/>
    <property type="evidence" value="ECO:0007669"/>
    <property type="project" value="TreeGrafter"/>
</dbReference>
<organism evidence="13 14">
    <name type="scientific">Lachancea fermentati</name>
    <name type="common">Zygosaccharomyces fermentati</name>
    <dbReference type="NCBI Taxonomy" id="4955"/>
    <lineage>
        <taxon>Eukaryota</taxon>
        <taxon>Fungi</taxon>
        <taxon>Dikarya</taxon>
        <taxon>Ascomycota</taxon>
        <taxon>Saccharomycotina</taxon>
        <taxon>Saccharomycetes</taxon>
        <taxon>Saccharomycetales</taxon>
        <taxon>Saccharomycetaceae</taxon>
        <taxon>Lachancea</taxon>
    </lineage>
</organism>
<dbReference type="AlphaFoldDB" id="A0A1G4MBA4"/>
<evidence type="ECO:0000256" key="3">
    <source>
        <dbReference type="ARBA" id="ARBA00022553"/>
    </source>
</evidence>
<dbReference type="FunFam" id="1.10.510.10:FF:000829">
    <property type="entry name" value="Serine/threonine-protein kinase TOS3"/>
    <property type="match status" value="1"/>
</dbReference>
<dbReference type="InterPro" id="IPR008271">
    <property type="entry name" value="Ser/Thr_kinase_AS"/>
</dbReference>
<feature type="compositionally biased region" description="Low complexity" evidence="11">
    <location>
        <begin position="781"/>
        <end position="802"/>
    </location>
</feature>
<evidence type="ECO:0000259" key="12">
    <source>
        <dbReference type="PROSITE" id="PS50011"/>
    </source>
</evidence>
<evidence type="ECO:0000256" key="11">
    <source>
        <dbReference type="SAM" id="MobiDB-lite"/>
    </source>
</evidence>
<comment type="catalytic activity">
    <reaction evidence="9">
        <text>L-seryl-[protein] + ATP = O-phospho-L-seryl-[protein] + ADP + H(+)</text>
        <dbReference type="Rhea" id="RHEA:17989"/>
        <dbReference type="Rhea" id="RHEA-COMP:9863"/>
        <dbReference type="Rhea" id="RHEA-COMP:11604"/>
        <dbReference type="ChEBI" id="CHEBI:15378"/>
        <dbReference type="ChEBI" id="CHEBI:29999"/>
        <dbReference type="ChEBI" id="CHEBI:30616"/>
        <dbReference type="ChEBI" id="CHEBI:83421"/>
        <dbReference type="ChEBI" id="CHEBI:456216"/>
        <dbReference type="EC" id="2.7.11.1"/>
    </reaction>
</comment>
<accession>A0A1G4MBA4</accession>
<keyword evidence="2" id="KW-0723">Serine/threonine-protein kinase</keyword>
<feature type="region of interest" description="Disordered" evidence="11">
    <location>
        <begin position="999"/>
        <end position="1023"/>
    </location>
</feature>
<feature type="compositionally biased region" description="Polar residues" evidence="11">
    <location>
        <begin position="695"/>
        <end position="706"/>
    </location>
</feature>
<evidence type="ECO:0000256" key="9">
    <source>
        <dbReference type="ARBA" id="ARBA00048679"/>
    </source>
</evidence>
<evidence type="ECO:0000256" key="8">
    <source>
        <dbReference type="ARBA" id="ARBA00047899"/>
    </source>
</evidence>
<dbReference type="GO" id="GO:0042149">
    <property type="term" value="P:cellular response to glucose starvation"/>
    <property type="evidence" value="ECO:0007669"/>
    <property type="project" value="UniProtKB-ARBA"/>
</dbReference>
<feature type="binding site" evidence="10">
    <location>
        <position position="136"/>
    </location>
    <ligand>
        <name>ATP</name>
        <dbReference type="ChEBI" id="CHEBI:30616"/>
    </ligand>
</feature>
<dbReference type="OrthoDB" id="68483at2759"/>
<dbReference type="PANTHER" id="PTHR43895">
    <property type="entry name" value="CALCIUM/CALMODULIN-DEPENDENT PROTEIN KINASE KINASE-RELATED"/>
    <property type="match status" value="1"/>
</dbReference>
<dbReference type="PROSITE" id="PS50011">
    <property type="entry name" value="PROTEIN_KINASE_DOM"/>
    <property type="match status" value="1"/>
</dbReference>
<gene>
    <name evidence="13" type="ORF">LAFE_0D04236G</name>
</gene>
<dbReference type="Pfam" id="PF00069">
    <property type="entry name" value="Pkinase"/>
    <property type="match status" value="1"/>
</dbReference>
<dbReference type="CDD" id="cd14008">
    <property type="entry name" value="STKc_LKB1_CaMKK"/>
    <property type="match status" value="1"/>
</dbReference>
<proteinExistence type="predicted"/>
<evidence type="ECO:0000256" key="1">
    <source>
        <dbReference type="ARBA" id="ARBA00012513"/>
    </source>
</evidence>
<dbReference type="GO" id="GO:0001558">
    <property type="term" value="P:regulation of cell growth"/>
    <property type="evidence" value="ECO:0007669"/>
    <property type="project" value="UniProtKB-ARBA"/>
</dbReference>
<dbReference type="EMBL" id="LT598492">
    <property type="protein sequence ID" value="SCW01062.1"/>
    <property type="molecule type" value="Genomic_DNA"/>
</dbReference>
<evidence type="ECO:0000313" key="13">
    <source>
        <dbReference type="EMBL" id="SCW01062.1"/>
    </source>
</evidence>
<evidence type="ECO:0000256" key="10">
    <source>
        <dbReference type="PROSITE-ProRule" id="PRU10141"/>
    </source>
</evidence>
<evidence type="ECO:0000256" key="2">
    <source>
        <dbReference type="ARBA" id="ARBA00022527"/>
    </source>
</evidence>
<dbReference type="FunFam" id="3.30.200.20:FF:000206">
    <property type="entry name" value="Serine/threonine-protein kinase Ssp1"/>
    <property type="match status" value="1"/>
</dbReference>
<dbReference type="InterPro" id="IPR011009">
    <property type="entry name" value="Kinase-like_dom_sf"/>
</dbReference>
<feature type="region of interest" description="Disordered" evidence="11">
    <location>
        <begin position="842"/>
        <end position="904"/>
    </location>
</feature>
<dbReference type="InterPro" id="IPR017441">
    <property type="entry name" value="Protein_kinase_ATP_BS"/>
</dbReference>
<evidence type="ECO:0000256" key="6">
    <source>
        <dbReference type="ARBA" id="ARBA00022777"/>
    </source>
</evidence>
<feature type="compositionally biased region" description="Basic and acidic residues" evidence="11">
    <location>
        <begin position="1084"/>
        <end position="1107"/>
    </location>
</feature>
<keyword evidence="3" id="KW-0597">Phosphoprotein</keyword>
<keyword evidence="6" id="KW-0418">Kinase</keyword>
<feature type="domain" description="Protein kinase" evidence="12">
    <location>
        <begin position="107"/>
        <end position="417"/>
    </location>
</feature>
<dbReference type="InterPro" id="IPR000719">
    <property type="entry name" value="Prot_kinase_dom"/>
</dbReference>